<dbReference type="PANTHER" id="PTHR23077:SF171">
    <property type="entry name" value="NUCLEAR VALOSIN-CONTAINING PROTEIN-LIKE"/>
    <property type="match status" value="1"/>
</dbReference>
<dbReference type="GO" id="GO:0016887">
    <property type="term" value="F:ATP hydrolysis activity"/>
    <property type="evidence" value="ECO:0007669"/>
    <property type="project" value="InterPro"/>
</dbReference>
<comment type="similarity">
    <text evidence="1">Belongs to the AAA ATPase family.</text>
</comment>
<feature type="domain" description="AAA+ ATPase" evidence="5">
    <location>
        <begin position="580"/>
        <end position="717"/>
    </location>
</feature>
<dbReference type="Proteomes" id="UP000789570">
    <property type="component" value="Unassembled WGS sequence"/>
</dbReference>
<accession>A0A9N8ZSY1</accession>
<sequence>MIPLIKEGINPKQALLNPNSLATLQFLSKIHNTSKCYNVLCVSLNNSQKLYLFCVVNDELEENVIALPKWLSLTFNKVFNSDESLENVNVHPLDISIDDLPIVKKISLIKMYGDVWIPSSKSLNSSYMQSSQRAKSYKPDWHELILSHFDGQVVSNNSLLSDVIMDQICVFRVVCVELSYNDESLPVLKVQDSSLIAKIDQHETEVDITSSFSPRQLSPIVGFINEFDSLYQIISDSFLNTEIHRKLGIPETRTLLIIGSHGSGRKSLIQHVCNKLSATLFMISLTTMIIKHDMFENIDEDEENPLRIMFTKAMLSIPSVIVIKDLDALAVSEQGYSIGEWRTKVINLLVREIRDIHKAEQVFVIGITCDKSKLPRELRKIEIFQHDLVLSIPSRKQREEILSFYLSKLKLSSSCHQMMKSYITKLGLMTSGYVPRDLKELCRLAMLRSLNNFNKKASNDVDLVEDMAKLAINENVSSNDDYAGHVYLKNIHDLDIEKSIIKDIKQSILFFSLSGIISWNDFEYAVSIIFPSQKIEFESILPQRRWDEIGGYEGIKKKIKQIVEWPIIKHEAYKRLGVEPPSGILLYGCGKSIMVQALATESYMNVICINGPKIYSKYLGETENAIRNLFKRARQIIPCIVFIDELDSIASRREFGSDGTNRINERVLSTLLNEMDGIQELKQVFVIGCTNRPDQIDDALLRPGNELINLIYIGLPNEFERFDILQVISKKVSFGDNVNLIELSKKTKLYNGADLEILIRESGLCALREDILSTKIYNKHIDSIIKKMNETKALDDNNHLTIYENFRKSK</sequence>
<proteinExistence type="inferred from homology"/>
<reference evidence="6" key="1">
    <citation type="submission" date="2021-06" db="EMBL/GenBank/DDBJ databases">
        <authorList>
            <person name="Kallberg Y."/>
            <person name="Tangrot J."/>
            <person name="Rosling A."/>
        </authorList>
    </citation>
    <scope>NUCLEOTIDE SEQUENCE</scope>
    <source>
        <strain evidence="6">UK204</strain>
    </source>
</reference>
<dbReference type="GO" id="GO:0005524">
    <property type="term" value="F:ATP binding"/>
    <property type="evidence" value="ECO:0007669"/>
    <property type="project" value="UniProtKB-KW"/>
</dbReference>
<dbReference type="Gene3D" id="1.10.8.60">
    <property type="match status" value="2"/>
</dbReference>
<evidence type="ECO:0000313" key="6">
    <source>
        <dbReference type="EMBL" id="CAG8506243.1"/>
    </source>
</evidence>
<name>A0A9N8ZSY1_9GLOM</name>
<dbReference type="SMART" id="SM00382">
    <property type="entry name" value="AAA"/>
    <property type="match status" value="2"/>
</dbReference>
<dbReference type="OrthoDB" id="5421at2759"/>
<evidence type="ECO:0000256" key="4">
    <source>
        <dbReference type="ARBA" id="ARBA00023054"/>
    </source>
</evidence>
<dbReference type="Gene3D" id="3.40.50.300">
    <property type="entry name" value="P-loop containing nucleotide triphosphate hydrolases"/>
    <property type="match status" value="2"/>
</dbReference>
<keyword evidence="3" id="KW-0067">ATP-binding</keyword>
<evidence type="ECO:0000313" key="7">
    <source>
        <dbReference type="Proteomes" id="UP000789570"/>
    </source>
</evidence>
<dbReference type="InterPro" id="IPR041569">
    <property type="entry name" value="AAA_lid_3"/>
</dbReference>
<evidence type="ECO:0000256" key="2">
    <source>
        <dbReference type="ARBA" id="ARBA00022741"/>
    </source>
</evidence>
<organism evidence="6 7">
    <name type="scientific">Funneliformis caledonium</name>
    <dbReference type="NCBI Taxonomy" id="1117310"/>
    <lineage>
        <taxon>Eukaryota</taxon>
        <taxon>Fungi</taxon>
        <taxon>Fungi incertae sedis</taxon>
        <taxon>Mucoromycota</taxon>
        <taxon>Glomeromycotina</taxon>
        <taxon>Glomeromycetes</taxon>
        <taxon>Glomerales</taxon>
        <taxon>Glomeraceae</taxon>
        <taxon>Funneliformis</taxon>
    </lineage>
</organism>
<dbReference type="InterPro" id="IPR050168">
    <property type="entry name" value="AAA_ATPase_domain"/>
</dbReference>
<protein>
    <submittedName>
        <fullName evidence="6">3221_t:CDS:1</fullName>
    </submittedName>
</protein>
<evidence type="ECO:0000259" key="5">
    <source>
        <dbReference type="SMART" id="SM00382"/>
    </source>
</evidence>
<dbReference type="Pfam" id="PF00004">
    <property type="entry name" value="AAA"/>
    <property type="match status" value="2"/>
</dbReference>
<dbReference type="Pfam" id="PF17862">
    <property type="entry name" value="AAA_lid_3"/>
    <property type="match status" value="1"/>
</dbReference>
<dbReference type="PROSITE" id="PS00674">
    <property type="entry name" value="AAA"/>
    <property type="match status" value="1"/>
</dbReference>
<keyword evidence="2" id="KW-0547">Nucleotide-binding</keyword>
<dbReference type="FunFam" id="3.40.50.300:FF:001025">
    <property type="entry name" value="ATPase family, AAA domain-containing 2B"/>
    <property type="match status" value="1"/>
</dbReference>
<keyword evidence="7" id="KW-1185">Reference proteome</keyword>
<keyword evidence="4" id="KW-0175">Coiled coil</keyword>
<dbReference type="SUPFAM" id="SSF52540">
    <property type="entry name" value="P-loop containing nucleoside triphosphate hydrolases"/>
    <property type="match status" value="2"/>
</dbReference>
<dbReference type="InterPro" id="IPR003959">
    <property type="entry name" value="ATPase_AAA_core"/>
</dbReference>
<dbReference type="PANTHER" id="PTHR23077">
    <property type="entry name" value="AAA-FAMILY ATPASE"/>
    <property type="match status" value="1"/>
</dbReference>
<dbReference type="InterPro" id="IPR003593">
    <property type="entry name" value="AAA+_ATPase"/>
</dbReference>
<dbReference type="EMBL" id="CAJVPQ010000733">
    <property type="protein sequence ID" value="CAG8506243.1"/>
    <property type="molecule type" value="Genomic_DNA"/>
</dbReference>
<dbReference type="InterPro" id="IPR027417">
    <property type="entry name" value="P-loop_NTPase"/>
</dbReference>
<gene>
    <name evidence="6" type="ORF">FCALED_LOCUS3962</name>
</gene>
<dbReference type="AlphaFoldDB" id="A0A9N8ZSY1"/>
<comment type="caution">
    <text evidence="6">The sequence shown here is derived from an EMBL/GenBank/DDBJ whole genome shotgun (WGS) entry which is preliminary data.</text>
</comment>
<evidence type="ECO:0000256" key="1">
    <source>
        <dbReference type="ARBA" id="ARBA00006914"/>
    </source>
</evidence>
<dbReference type="InterPro" id="IPR003960">
    <property type="entry name" value="ATPase_AAA_CS"/>
</dbReference>
<evidence type="ECO:0000256" key="3">
    <source>
        <dbReference type="ARBA" id="ARBA00022840"/>
    </source>
</evidence>
<feature type="domain" description="AAA+ ATPase" evidence="5">
    <location>
        <begin position="251"/>
        <end position="394"/>
    </location>
</feature>